<protein>
    <submittedName>
        <fullName evidence="1">Uncharacterized protein</fullName>
    </submittedName>
</protein>
<dbReference type="AlphaFoldDB" id="A0ABD2I7F7"/>
<organism evidence="1 2">
    <name type="scientific">Heterodera schachtii</name>
    <name type="common">Sugarbeet cyst nematode worm</name>
    <name type="synonym">Tylenchus schachtii</name>
    <dbReference type="NCBI Taxonomy" id="97005"/>
    <lineage>
        <taxon>Eukaryota</taxon>
        <taxon>Metazoa</taxon>
        <taxon>Ecdysozoa</taxon>
        <taxon>Nematoda</taxon>
        <taxon>Chromadorea</taxon>
        <taxon>Rhabditida</taxon>
        <taxon>Tylenchina</taxon>
        <taxon>Tylenchomorpha</taxon>
        <taxon>Tylenchoidea</taxon>
        <taxon>Heteroderidae</taxon>
        <taxon>Heteroderinae</taxon>
        <taxon>Heterodera</taxon>
    </lineage>
</organism>
<comment type="caution">
    <text evidence="1">The sequence shown here is derived from an EMBL/GenBank/DDBJ whole genome shotgun (WGS) entry which is preliminary data.</text>
</comment>
<dbReference type="Proteomes" id="UP001620645">
    <property type="component" value="Unassembled WGS sequence"/>
</dbReference>
<keyword evidence="2" id="KW-1185">Reference proteome</keyword>
<evidence type="ECO:0000313" key="1">
    <source>
        <dbReference type="EMBL" id="KAL3076364.1"/>
    </source>
</evidence>
<name>A0ABD2I7F7_HETSC</name>
<proteinExistence type="predicted"/>
<evidence type="ECO:0000313" key="2">
    <source>
        <dbReference type="Proteomes" id="UP001620645"/>
    </source>
</evidence>
<dbReference type="EMBL" id="JBICCN010000336">
    <property type="protein sequence ID" value="KAL3076364.1"/>
    <property type="molecule type" value="Genomic_DNA"/>
</dbReference>
<reference evidence="1 2" key="1">
    <citation type="submission" date="2024-10" db="EMBL/GenBank/DDBJ databases">
        <authorList>
            <person name="Kim D."/>
        </authorList>
    </citation>
    <scope>NUCLEOTIDE SEQUENCE [LARGE SCALE GENOMIC DNA]</scope>
    <source>
        <strain evidence="1">Taebaek</strain>
    </source>
</reference>
<gene>
    <name evidence="1" type="ORF">niasHS_011783</name>
</gene>
<sequence length="75" mass="7882">MALFTGGAAGLVLSLFCSLAGLVQLYAKICCGRLSKFTPNGGCLSGFVTGFATIGYTALWMIEVPFTFNNPISDH</sequence>
<accession>A0ABD2I7F7</accession>